<reference evidence="3" key="1">
    <citation type="journal article" date="2012" name="PLoS Genet.">
        <title>Comparative Genomics of Plant-Associated Pseudomonas spp.: Insights into Diversity and Inheritance of Traits Involved in Multitrophic Interactions.</title>
        <authorList>
            <person name="Loper J.E."/>
            <person name="Hassan K.A."/>
            <person name="Mavrodi D.V."/>
            <person name="Davis E.W.II."/>
            <person name="Lim C.K."/>
            <person name="Shaffer B.T."/>
            <person name="Elbourne L.D."/>
            <person name="Stockwell V.O."/>
            <person name="Hartney S.L."/>
            <person name="Breakwell K."/>
            <person name="Henkels M.D."/>
            <person name="Tetu S.G."/>
            <person name="Rangel L.I."/>
            <person name="Kidarsa T.A."/>
            <person name="Wilson N.L."/>
            <person name="van de Mortel J.E."/>
            <person name="Song C."/>
            <person name="Blumhagen R."/>
            <person name="Radune D."/>
            <person name="Hostetler J.B."/>
            <person name="Brinkac L.M."/>
            <person name="Durkin A.S."/>
            <person name="Kluepfel D.A."/>
            <person name="Wechter W.P."/>
            <person name="Anderson A.J."/>
            <person name="Kim Y.C."/>
            <person name="Pierson L.S.III."/>
            <person name="Pierson E.A."/>
            <person name="Lindow S.E."/>
            <person name="Kobayashi D.Y."/>
            <person name="Raaijmakers J.M."/>
            <person name="Weller D.M."/>
            <person name="Thomashow L.S."/>
            <person name="Allen A.E."/>
            <person name="Paulsen I.T."/>
        </authorList>
    </citation>
    <scope>NUCLEOTIDE SEQUENCE [LARGE SCALE GENOMIC DNA]</scope>
    <source>
        <strain evidence="3">Q2-87</strain>
    </source>
</reference>
<dbReference type="Pfam" id="PF02510">
    <property type="entry name" value="SPAN"/>
    <property type="match status" value="1"/>
</dbReference>
<evidence type="ECO:0000313" key="3">
    <source>
        <dbReference type="EMBL" id="EJL04468.1"/>
    </source>
</evidence>
<sequence length="290" mass="31068">MVSSLPVLILDCVDEDPLDELLDPLVPVQEDELPQGVLDLMALLVRPYRAPMNHDRALAWRSMSVVQGAAEIEGDGERSVARGAVDVEAVGAPPPTARNAIIFPHAGPLLSPLTKHPLPQRLEPVVAVSDQSAGSAYSVSIEAPPRETFTVFSERSVVLVDEPLPQAPLSPPGTRHAPAIVSPSIPSPTLPPMLDVMVETLPGPDREFLQVPFNRGMASGQVTISRVPDEPSRHLTLSPSNALVFEQLKEPFALAREPGWLLADSGGEQPRQGSQQGPDEDQDDPAEHPA</sequence>
<evidence type="ECO:0000256" key="1">
    <source>
        <dbReference type="SAM" id="MobiDB-lite"/>
    </source>
</evidence>
<dbReference type="HOGENOM" id="CLU_946171_0_0_6"/>
<dbReference type="InterPro" id="IPR056746">
    <property type="entry name" value="SPAN_dom"/>
</dbReference>
<organism evidence="3">
    <name type="scientific">Pseudomonas fluorescens (strain Q2-87)</name>
    <dbReference type="NCBI Taxonomy" id="1038922"/>
    <lineage>
        <taxon>Bacteria</taxon>
        <taxon>Pseudomonadati</taxon>
        <taxon>Pseudomonadota</taxon>
        <taxon>Gammaproteobacteria</taxon>
        <taxon>Pseudomonadales</taxon>
        <taxon>Pseudomonadaceae</taxon>
        <taxon>Pseudomonas</taxon>
    </lineage>
</organism>
<proteinExistence type="predicted"/>
<dbReference type="Proteomes" id="UP000007289">
    <property type="component" value="Chromosome"/>
</dbReference>
<gene>
    <name evidence="3" type="ORF">PflQ2_3709</name>
</gene>
<dbReference type="PATRIC" id="fig|1038922.3.peg.1806"/>
<accession>J2F5Y4</accession>
<protein>
    <submittedName>
        <fullName evidence="3">Putative type III secretion effector protein</fullName>
    </submittedName>
</protein>
<feature type="region of interest" description="Disordered" evidence="1">
    <location>
        <begin position="256"/>
        <end position="290"/>
    </location>
</feature>
<evidence type="ECO:0000259" key="2">
    <source>
        <dbReference type="Pfam" id="PF02510"/>
    </source>
</evidence>
<feature type="domain" description="Surface presentation of antigen" evidence="2">
    <location>
        <begin position="220"/>
        <end position="283"/>
    </location>
</feature>
<dbReference type="AlphaFoldDB" id="J2F5Y4"/>
<dbReference type="EMBL" id="AGBM01000001">
    <property type="protein sequence ID" value="EJL04468.1"/>
    <property type="molecule type" value="Genomic_DNA"/>
</dbReference>
<name>J2F5Y4_PSEFQ</name>
<comment type="caution">
    <text evidence="3">The sequence shown here is derived from an EMBL/GenBank/DDBJ whole genome shotgun (WGS) entry which is preliminary data.</text>
</comment>